<gene>
    <name evidence="2" type="ORF">UFOVP71_40</name>
</gene>
<feature type="region of interest" description="Disordered" evidence="1">
    <location>
        <begin position="183"/>
        <end position="205"/>
    </location>
</feature>
<reference evidence="2" key="1">
    <citation type="submission" date="2020-05" db="EMBL/GenBank/DDBJ databases">
        <authorList>
            <person name="Chiriac C."/>
            <person name="Salcher M."/>
            <person name="Ghai R."/>
            <person name="Kavagutti S V."/>
        </authorList>
    </citation>
    <scope>NUCLEOTIDE SEQUENCE</scope>
</reference>
<sequence length="205" mass="22023">MAVNLDKFNVPGVGTGVLVQPKLAYRFRVTLQNFSSNGSTSVQMTSQVVSVTRPSLTHDDITLDVYNSRIYLAGKHTWDAVTLTVRDDVTGEVARAIAGQLQRQLNHAQQSGPVSGSGYKFSMTIENLDGGQDNATALDTWELAGCYIQNVNYGENNYSTSDALQISLAIKFDNANHTLNNVGPVLDTDPGNTGPAPVPSSIGKY</sequence>
<name>A0A6J5T9L2_9CAUD</name>
<accession>A0A6J5T9L2</accession>
<protein>
    <recommendedName>
        <fullName evidence="3">Tail tube protein</fullName>
    </recommendedName>
</protein>
<evidence type="ECO:0000313" key="2">
    <source>
        <dbReference type="EMBL" id="CAB4241502.1"/>
    </source>
</evidence>
<dbReference type="EMBL" id="LR797824">
    <property type="protein sequence ID" value="CAB4241502.1"/>
    <property type="molecule type" value="Genomic_DNA"/>
</dbReference>
<organism evidence="2">
    <name type="scientific">uncultured Caudovirales phage</name>
    <dbReference type="NCBI Taxonomy" id="2100421"/>
    <lineage>
        <taxon>Viruses</taxon>
        <taxon>Duplodnaviria</taxon>
        <taxon>Heunggongvirae</taxon>
        <taxon>Uroviricota</taxon>
        <taxon>Caudoviricetes</taxon>
        <taxon>Peduoviridae</taxon>
        <taxon>Maltschvirus</taxon>
        <taxon>Maltschvirus maltsch</taxon>
    </lineage>
</organism>
<evidence type="ECO:0008006" key="3">
    <source>
        <dbReference type="Google" id="ProtNLM"/>
    </source>
</evidence>
<proteinExistence type="predicted"/>
<evidence type="ECO:0000256" key="1">
    <source>
        <dbReference type="SAM" id="MobiDB-lite"/>
    </source>
</evidence>